<gene>
    <name evidence="2" type="ORF">PCYB_074080</name>
</gene>
<dbReference type="VEuPathDB" id="PlasmoDB:PCYB_074080"/>
<dbReference type="OrthoDB" id="377966at2759"/>
<name>K6UD34_PLACD</name>
<dbReference type="PhylomeDB" id="K6UD34"/>
<dbReference type="RefSeq" id="XP_004221853.1">
    <property type="nucleotide sequence ID" value="XM_004221805.1"/>
</dbReference>
<proteinExistence type="predicted"/>
<reference evidence="2 3" key="1">
    <citation type="journal article" date="2012" name="Nat. Genet.">
        <title>Plasmodium cynomolgi genome sequences provide insight into Plasmodium vivax and the monkey malaria clade.</title>
        <authorList>
            <person name="Tachibana S."/>
            <person name="Sullivan S.A."/>
            <person name="Kawai S."/>
            <person name="Nakamura S."/>
            <person name="Kim H.R."/>
            <person name="Goto N."/>
            <person name="Arisue N."/>
            <person name="Palacpac N.M.Q."/>
            <person name="Honma H."/>
            <person name="Yagi M."/>
            <person name="Tougan T."/>
            <person name="Katakai Y."/>
            <person name="Kaneko O."/>
            <person name="Mita T."/>
            <person name="Kita K."/>
            <person name="Yasutomi Y."/>
            <person name="Sutton P.L."/>
            <person name="Shakhbatyan R."/>
            <person name="Horii T."/>
            <person name="Yasunaga T."/>
            <person name="Barnwell J.W."/>
            <person name="Escalante A.A."/>
            <person name="Carlton J.M."/>
            <person name="Tanabe K."/>
        </authorList>
    </citation>
    <scope>NUCLEOTIDE SEQUENCE [LARGE SCALE GENOMIC DNA]</scope>
    <source>
        <strain evidence="2 3">B</strain>
    </source>
</reference>
<dbReference type="KEGG" id="pcy:PCYB_074080"/>
<accession>K6UD34</accession>
<feature type="region of interest" description="Disordered" evidence="1">
    <location>
        <begin position="720"/>
        <end position="756"/>
    </location>
</feature>
<protein>
    <submittedName>
        <fullName evidence="2">Uncharacterized protein</fullName>
    </submittedName>
</protein>
<sequence length="860" mass="95987">MKKLRCEGIFTHREYDVVTDQPPYYIIYKRSSGGVYEASEHFNGLTAIIKGKRKNYGERKAQVMSDFLHKVYRGGTATPPGKKTTTKERHIAQLMKNTNPLYVRSDSLEHIYRGCSFPYSYSPEGGFLQVEKHCLSTPTRGSQVKQSNRLNRLSQVKQSNRLNRLSQVKQSNRLNRLSQVKQSNRPNRLSTKGRPTVKTGRKITHQTRTTHFEDHMRELFHERLRMKDKGVAVLLSFLYHHRVVRNLRVKSMIEMHIENGVPLGESPRHGEKLNKGRGFTKEVFTLSFDMHARNDKCVDYLSFFLNKFHCEDVNGDTFFTNSFLTNLMYVHSRRLKEEICYNNDTLVEGLNRGVLLLSYLFTQMGRTDRLVSRGTSIAKARRSYTIGVEDRVVYIPTLFRDHLYFPSDYIMYWEDSNQLERQRTVVNLTVEKQFKGEGMKRDCRVMVRVACDEAACDEAACDGAACDGAACGVSPLRDCTAIVMDLHPNGVVLDKERLASPHLTASFADIESYKCVAPHSVTKYRVSLSQGRPSFGGFTLGGLAQGTVSPEREGEGEYLSEASIGDLPGVVPLPTAGEDAAGEGTAGGSSHQPCAAFSFDIQISSRYVAPCERGEQLKRSTAKKGVHLSGGETPPTYGDNTCTDYDAVVLSNAKVFLNCGGDGKESPTTHHNERNATLYADARRVYIKGGEDMLSVHTRDFFFFLSEVSFVQVLSPRWEGDRQGSSAEGSNAQRSSVEGSDVQRGGDGRKGEGPPATLAANPLAAYSLARTINYESVMNKRIIYNEILSGVPPWQHVAVANDLEMLRWPPPSGHAPEGGADYYVDVVYVHSVPRGSDSYLHVMCVSVLTSALLVLCTFVL</sequence>
<feature type="compositionally biased region" description="Polar residues" evidence="1">
    <location>
        <begin position="180"/>
        <end position="190"/>
    </location>
</feature>
<keyword evidence="3" id="KW-1185">Reference proteome</keyword>
<evidence type="ECO:0000313" key="2">
    <source>
        <dbReference type="EMBL" id="GAB65906.1"/>
    </source>
</evidence>
<feature type="region of interest" description="Disordered" evidence="1">
    <location>
        <begin position="619"/>
        <end position="639"/>
    </location>
</feature>
<dbReference type="AlphaFoldDB" id="K6UD34"/>
<organism evidence="2 3">
    <name type="scientific">Plasmodium cynomolgi (strain B)</name>
    <dbReference type="NCBI Taxonomy" id="1120755"/>
    <lineage>
        <taxon>Eukaryota</taxon>
        <taxon>Sar</taxon>
        <taxon>Alveolata</taxon>
        <taxon>Apicomplexa</taxon>
        <taxon>Aconoidasida</taxon>
        <taxon>Haemosporida</taxon>
        <taxon>Plasmodiidae</taxon>
        <taxon>Plasmodium</taxon>
        <taxon>Plasmodium (Plasmodium)</taxon>
    </lineage>
</organism>
<dbReference type="GeneID" id="14692254"/>
<dbReference type="OMA" id="KKLECQG"/>
<evidence type="ECO:0000313" key="3">
    <source>
        <dbReference type="Proteomes" id="UP000006319"/>
    </source>
</evidence>
<dbReference type="EMBL" id="DF157099">
    <property type="protein sequence ID" value="GAB65906.1"/>
    <property type="molecule type" value="Genomic_DNA"/>
</dbReference>
<feature type="region of interest" description="Disordered" evidence="1">
    <location>
        <begin position="180"/>
        <end position="201"/>
    </location>
</feature>
<feature type="compositionally biased region" description="Polar residues" evidence="1">
    <location>
        <begin position="723"/>
        <end position="738"/>
    </location>
</feature>
<evidence type="ECO:0000256" key="1">
    <source>
        <dbReference type="SAM" id="MobiDB-lite"/>
    </source>
</evidence>
<feature type="non-terminal residue" evidence="2">
    <location>
        <position position="860"/>
    </location>
</feature>
<dbReference type="eggNOG" id="ENOG502QZNG">
    <property type="taxonomic scope" value="Eukaryota"/>
</dbReference>
<dbReference type="Proteomes" id="UP000006319">
    <property type="component" value="Chromosome 7"/>
</dbReference>